<evidence type="ECO:0000256" key="1">
    <source>
        <dbReference type="ARBA" id="ARBA00001913"/>
    </source>
</evidence>
<proteinExistence type="predicted"/>
<dbReference type="EMBL" id="WHPF01000010">
    <property type="protein sequence ID" value="NNV56764.1"/>
    <property type="molecule type" value="Genomic_DNA"/>
</dbReference>
<dbReference type="PANTHER" id="PTHR11122">
    <property type="entry name" value="APOSPORY-ASSOCIATED PROTEIN C-RELATED"/>
    <property type="match status" value="1"/>
</dbReference>
<dbReference type="Proteomes" id="UP000598971">
    <property type="component" value="Unassembled WGS sequence"/>
</dbReference>
<dbReference type="InterPro" id="IPR008183">
    <property type="entry name" value="Aldose_1/G6P_1-epimerase"/>
</dbReference>
<sequence>MIYTIQNAQLRASIHTKGAELQSLFNKTTGLEYMWSGDAAFWGKKSPVLFPVVGGLKNNAYQYKGNTYTLGRHGFAREMDFTVTAQTDDSITFTLESNAVTLAKYPFTFIFSLQYTLIENSLQVQYTVENTGTEEMYFSVGAHPAFKVPLSPNTRFEDYYLQFSHTENGGRWPLTADGLIKTTPNNYFNNSNRIALTKALFYEDALVFKHLQSESISILSNATQHGIAVNFQQFPFMGIWNAKDADFVCIEPWCGIADSENTTGELSEKEGINVLAASQIFQRSWQVSTF</sequence>
<dbReference type="InterPro" id="IPR011013">
    <property type="entry name" value="Gal_mutarotase_sf_dom"/>
</dbReference>
<dbReference type="CDD" id="cd09024">
    <property type="entry name" value="Aldose_epim_lacX"/>
    <property type="match status" value="1"/>
</dbReference>
<dbReference type="GO" id="GO:0016853">
    <property type="term" value="F:isomerase activity"/>
    <property type="evidence" value="ECO:0007669"/>
    <property type="project" value="InterPro"/>
</dbReference>
<accession>A0A8J8JVL9</accession>
<organism evidence="4 5">
    <name type="scientific">Limnovirga soli</name>
    <dbReference type="NCBI Taxonomy" id="2656915"/>
    <lineage>
        <taxon>Bacteria</taxon>
        <taxon>Pseudomonadati</taxon>
        <taxon>Bacteroidota</taxon>
        <taxon>Chitinophagia</taxon>
        <taxon>Chitinophagales</taxon>
        <taxon>Chitinophagaceae</taxon>
        <taxon>Limnovirga</taxon>
    </lineage>
</organism>
<comment type="caution">
    <text evidence="4">The sequence shown here is derived from an EMBL/GenBank/DDBJ whole genome shotgun (WGS) entry which is preliminary data.</text>
</comment>
<reference evidence="4" key="1">
    <citation type="submission" date="2019-10" db="EMBL/GenBank/DDBJ databases">
        <title>Draft genome sequence of Panacibacter sp. KCS-6.</title>
        <authorList>
            <person name="Yim K.J."/>
        </authorList>
    </citation>
    <scope>NUCLEOTIDE SEQUENCE</scope>
    <source>
        <strain evidence="4">KCS-6</strain>
    </source>
</reference>
<keyword evidence="3" id="KW-0106">Calcium</keyword>
<dbReference type="Gene3D" id="2.70.98.10">
    <property type="match status" value="1"/>
</dbReference>
<protein>
    <submittedName>
        <fullName evidence="4">Aldose 1-epimerase family protein</fullName>
    </submittedName>
</protein>
<dbReference type="RefSeq" id="WP_171608702.1">
    <property type="nucleotide sequence ID" value="NZ_WHPF01000010.1"/>
</dbReference>
<comment type="cofactor">
    <cofactor evidence="1">
        <name>Ca(2+)</name>
        <dbReference type="ChEBI" id="CHEBI:29108"/>
    </cofactor>
</comment>
<evidence type="ECO:0000313" key="5">
    <source>
        <dbReference type="Proteomes" id="UP000598971"/>
    </source>
</evidence>
<dbReference type="SUPFAM" id="SSF74650">
    <property type="entry name" value="Galactose mutarotase-like"/>
    <property type="match status" value="1"/>
</dbReference>
<comment type="subunit">
    <text evidence="2">Monomer.</text>
</comment>
<name>A0A8J8JVL9_9BACT</name>
<evidence type="ECO:0000256" key="3">
    <source>
        <dbReference type="ARBA" id="ARBA00022837"/>
    </source>
</evidence>
<evidence type="ECO:0000313" key="4">
    <source>
        <dbReference type="EMBL" id="NNV56764.1"/>
    </source>
</evidence>
<dbReference type="InterPro" id="IPR014718">
    <property type="entry name" value="GH-type_carb-bd"/>
</dbReference>
<keyword evidence="5" id="KW-1185">Reference proteome</keyword>
<dbReference type="InterPro" id="IPR037481">
    <property type="entry name" value="LacX"/>
</dbReference>
<gene>
    <name evidence="4" type="ORF">GD597_14930</name>
</gene>
<dbReference type="Pfam" id="PF01263">
    <property type="entry name" value="Aldose_epim"/>
    <property type="match status" value="1"/>
</dbReference>
<dbReference type="AlphaFoldDB" id="A0A8J8JVL9"/>
<evidence type="ECO:0000256" key="2">
    <source>
        <dbReference type="ARBA" id="ARBA00011245"/>
    </source>
</evidence>
<dbReference type="GO" id="GO:0030246">
    <property type="term" value="F:carbohydrate binding"/>
    <property type="evidence" value="ECO:0007669"/>
    <property type="project" value="InterPro"/>
</dbReference>
<dbReference type="PANTHER" id="PTHR11122:SF13">
    <property type="entry name" value="GLUCOSE-6-PHOSPHATE 1-EPIMERASE"/>
    <property type="match status" value="1"/>
</dbReference>
<dbReference type="GO" id="GO:0005975">
    <property type="term" value="P:carbohydrate metabolic process"/>
    <property type="evidence" value="ECO:0007669"/>
    <property type="project" value="InterPro"/>
</dbReference>